<dbReference type="AlphaFoldDB" id="A0A6L5YES4"/>
<comment type="caution">
    <text evidence="5">The sequence shown here is derived from an EMBL/GenBank/DDBJ whole genome shotgun (WGS) entry which is preliminary data.</text>
</comment>
<dbReference type="GO" id="GO:0055085">
    <property type="term" value="P:transmembrane transport"/>
    <property type="evidence" value="ECO:0007669"/>
    <property type="project" value="InterPro"/>
</dbReference>
<evidence type="ECO:0000313" key="5">
    <source>
        <dbReference type="EMBL" id="MST56112.1"/>
    </source>
</evidence>
<keyword evidence="3 4" id="KW-0732">Signal</keyword>
<proteinExistence type="inferred from homology"/>
<dbReference type="NCBIfam" id="TIGR00787">
    <property type="entry name" value="dctP"/>
    <property type="match status" value="1"/>
</dbReference>
<comment type="similarity">
    <text evidence="1">Belongs to the bacterial solute-binding protein 7 family.</text>
</comment>
<dbReference type="PIRSF" id="PIRSF006470">
    <property type="entry name" value="DctB"/>
    <property type="match status" value="1"/>
</dbReference>
<accession>A0A6L5YES4</accession>
<evidence type="ECO:0000256" key="1">
    <source>
        <dbReference type="ARBA" id="ARBA00009023"/>
    </source>
</evidence>
<dbReference type="InterPro" id="IPR018389">
    <property type="entry name" value="DctP_fam"/>
</dbReference>
<dbReference type="GO" id="GO:0030288">
    <property type="term" value="C:outer membrane-bounded periplasmic space"/>
    <property type="evidence" value="ECO:0007669"/>
    <property type="project" value="InterPro"/>
</dbReference>
<reference evidence="5 6" key="1">
    <citation type="submission" date="2019-08" db="EMBL/GenBank/DDBJ databases">
        <title>In-depth cultivation of the pig gut microbiome towards novel bacterial diversity and tailored functional studies.</title>
        <authorList>
            <person name="Wylensek D."/>
            <person name="Hitch T.C.A."/>
            <person name="Clavel T."/>
        </authorList>
    </citation>
    <scope>NUCLEOTIDE SEQUENCE [LARGE SCALE GENOMIC DNA]</scope>
    <source>
        <strain evidence="5 6">SM-530-WT-4B</strain>
    </source>
</reference>
<organism evidence="5 6">
    <name type="scientific">Pyramidobacter porci</name>
    <dbReference type="NCBI Taxonomy" id="2605789"/>
    <lineage>
        <taxon>Bacteria</taxon>
        <taxon>Thermotogati</taxon>
        <taxon>Synergistota</taxon>
        <taxon>Synergistia</taxon>
        <taxon>Synergistales</taxon>
        <taxon>Dethiosulfovibrionaceae</taxon>
        <taxon>Pyramidobacter</taxon>
    </lineage>
</organism>
<gene>
    <name evidence="5" type="ORF">FYJ74_08725</name>
</gene>
<dbReference type="PANTHER" id="PTHR33376">
    <property type="match status" value="1"/>
</dbReference>
<feature type="signal peptide" evidence="4">
    <location>
        <begin position="1"/>
        <end position="22"/>
    </location>
</feature>
<evidence type="ECO:0000256" key="4">
    <source>
        <dbReference type="SAM" id="SignalP"/>
    </source>
</evidence>
<feature type="chain" id="PRO_5026705361" evidence="4">
    <location>
        <begin position="23"/>
        <end position="356"/>
    </location>
</feature>
<dbReference type="NCBIfam" id="NF037995">
    <property type="entry name" value="TRAP_S1"/>
    <property type="match status" value="1"/>
</dbReference>
<dbReference type="CDD" id="cd13678">
    <property type="entry name" value="PBP2_TRAP_DctP10"/>
    <property type="match status" value="1"/>
</dbReference>
<dbReference type="InterPro" id="IPR038404">
    <property type="entry name" value="TRAP_DctP_sf"/>
</dbReference>
<dbReference type="SUPFAM" id="SSF53850">
    <property type="entry name" value="Periplasmic binding protein-like II"/>
    <property type="match status" value="1"/>
</dbReference>
<dbReference type="PANTHER" id="PTHR33376:SF7">
    <property type="entry name" value="C4-DICARBOXYLATE-BINDING PROTEIN DCTB"/>
    <property type="match status" value="1"/>
</dbReference>
<dbReference type="Proteomes" id="UP000473699">
    <property type="component" value="Unassembled WGS sequence"/>
</dbReference>
<dbReference type="InterPro" id="IPR004682">
    <property type="entry name" value="TRAP_DctP"/>
</dbReference>
<evidence type="ECO:0000256" key="3">
    <source>
        <dbReference type="ARBA" id="ARBA00022729"/>
    </source>
</evidence>
<dbReference type="RefSeq" id="WP_154529197.1">
    <property type="nucleotide sequence ID" value="NZ_JAXDZJ010000094.1"/>
</dbReference>
<evidence type="ECO:0000313" key="6">
    <source>
        <dbReference type="Proteomes" id="UP000473699"/>
    </source>
</evidence>
<dbReference type="Pfam" id="PF03480">
    <property type="entry name" value="DctP"/>
    <property type="match status" value="1"/>
</dbReference>
<keyword evidence="2" id="KW-0813">Transport</keyword>
<protein>
    <submittedName>
        <fullName evidence="5">DctP family TRAP transporter solute-binding subunit</fullName>
    </submittedName>
</protein>
<dbReference type="EMBL" id="VUNH01000009">
    <property type="protein sequence ID" value="MST56112.1"/>
    <property type="molecule type" value="Genomic_DNA"/>
</dbReference>
<keyword evidence="6" id="KW-1185">Reference proteome</keyword>
<name>A0A6L5YES4_9BACT</name>
<sequence>MKKFAAVLLTVLVVGAAVPAMAAYKSEYKLDIVPSITTAWGQGAQYFADLVRARTDGRVNIKVYPNAQLTTGKQTNAFMMLRNGAIDFACQSSINWSPQVVELNLFAMPFFVAEQPDRYAAMDAITGGKSGAMLKTAVELKGVKVLAYGENGFRELTNSKREIHTPEDFKGLKIRVVGSKLFLDTYKAMGANPIAMNWSDTMTALQQGVVDGQENPINTFYPVKVYEYNKYMLDWHCVIDPTLFSVNPGVWKSFSKEDQIIIEEAAKEAAKFQTALARIGLDDGWAYDYLAKMNKLPEVTDWYKELARVGMVVTQLTPEQTAAFAALAKPVRDEWYSKFPQIMDQAAADMAAVAKK</sequence>
<dbReference type="Gene3D" id="3.40.190.170">
    <property type="entry name" value="Bacterial extracellular solute-binding protein, family 7"/>
    <property type="match status" value="1"/>
</dbReference>
<evidence type="ECO:0000256" key="2">
    <source>
        <dbReference type="ARBA" id="ARBA00022448"/>
    </source>
</evidence>